<dbReference type="Gene3D" id="3.90.79.10">
    <property type="entry name" value="Nucleoside Triphosphate Pyrophosphohydrolase"/>
    <property type="match status" value="1"/>
</dbReference>
<dbReference type="InterPro" id="IPR000086">
    <property type="entry name" value="NUDIX_hydrolase_dom"/>
</dbReference>
<comment type="caution">
    <text evidence="5">The sequence shown here is derived from an EMBL/GenBank/DDBJ whole genome shotgun (WGS) entry which is preliminary data.</text>
</comment>
<dbReference type="SUPFAM" id="SSF55811">
    <property type="entry name" value="Nudix"/>
    <property type="match status" value="1"/>
</dbReference>
<evidence type="ECO:0000313" key="5">
    <source>
        <dbReference type="EMBL" id="MEJ2864754.1"/>
    </source>
</evidence>
<evidence type="ECO:0000259" key="4">
    <source>
        <dbReference type="PROSITE" id="PS51462"/>
    </source>
</evidence>
<comment type="cofactor">
    <cofactor evidence="1">
        <name>Mg(2+)</name>
        <dbReference type="ChEBI" id="CHEBI:18420"/>
    </cofactor>
</comment>
<evidence type="ECO:0000256" key="1">
    <source>
        <dbReference type="ARBA" id="ARBA00001946"/>
    </source>
</evidence>
<gene>
    <name evidence="5" type="ORF">WCD58_26595</name>
</gene>
<dbReference type="RefSeq" id="WP_337706120.1">
    <property type="nucleotide sequence ID" value="NZ_JBBEGM010000013.1"/>
</dbReference>
<dbReference type="EMBL" id="JBBEGM010000013">
    <property type="protein sequence ID" value="MEJ2864754.1"/>
    <property type="molecule type" value="Genomic_DNA"/>
</dbReference>
<dbReference type="PROSITE" id="PS51462">
    <property type="entry name" value="NUDIX"/>
    <property type="match status" value="1"/>
</dbReference>
<evidence type="ECO:0000313" key="6">
    <source>
        <dbReference type="Proteomes" id="UP001369736"/>
    </source>
</evidence>
<accession>A0ABU8MBQ2</accession>
<dbReference type="PANTHER" id="PTHR11839:SF18">
    <property type="entry name" value="NUDIX HYDROLASE DOMAIN-CONTAINING PROTEIN"/>
    <property type="match status" value="1"/>
</dbReference>
<keyword evidence="6" id="KW-1185">Reference proteome</keyword>
<proteinExistence type="predicted"/>
<sequence>MPGGWTIFGERSAYESPWVRVRLVDVEAPEGKRFDYHVVELSRVAVAMVLDDADRVLLLWKYRFPAGQWGYELPGGMVDDGEDPATAAARETAEETGRHVDGEPEHLLSIEPLPGQVRARIDVYRWRGARHVGDATDPAEDGVATWVDVARIPELVAGGQILGAATATALMYHYGSSR</sequence>
<keyword evidence="2" id="KW-0378">Hydrolase</keyword>
<protein>
    <submittedName>
        <fullName evidence="5">NUDIX domain-containing protein</fullName>
    </submittedName>
</protein>
<feature type="domain" description="Nudix hydrolase" evidence="4">
    <location>
        <begin position="41"/>
        <end position="169"/>
    </location>
</feature>
<dbReference type="PANTHER" id="PTHR11839">
    <property type="entry name" value="UDP/ADP-SUGAR PYROPHOSPHATASE"/>
    <property type="match status" value="1"/>
</dbReference>
<organism evidence="5 6">
    <name type="scientific">Actinomycetospora flava</name>
    <dbReference type="NCBI Taxonomy" id="3129232"/>
    <lineage>
        <taxon>Bacteria</taxon>
        <taxon>Bacillati</taxon>
        <taxon>Actinomycetota</taxon>
        <taxon>Actinomycetes</taxon>
        <taxon>Pseudonocardiales</taxon>
        <taxon>Pseudonocardiaceae</taxon>
        <taxon>Actinomycetospora</taxon>
    </lineage>
</organism>
<name>A0ABU8MBQ2_9PSEU</name>
<dbReference type="Proteomes" id="UP001369736">
    <property type="component" value="Unassembled WGS sequence"/>
</dbReference>
<evidence type="ECO:0000256" key="2">
    <source>
        <dbReference type="ARBA" id="ARBA00022801"/>
    </source>
</evidence>
<dbReference type="Pfam" id="PF00293">
    <property type="entry name" value="NUDIX"/>
    <property type="match status" value="1"/>
</dbReference>
<dbReference type="InterPro" id="IPR015797">
    <property type="entry name" value="NUDIX_hydrolase-like_dom_sf"/>
</dbReference>
<dbReference type="InterPro" id="IPR020084">
    <property type="entry name" value="NUDIX_hydrolase_CS"/>
</dbReference>
<feature type="compositionally biased region" description="Basic and acidic residues" evidence="3">
    <location>
        <begin position="91"/>
        <end position="101"/>
    </location>
</feature>
<feature type="region of interest" description="Disordered" evidence="3">
    <location>
        <begin position="82"/>
        <end position="101"/>
    </location>
</feature>
<evidence type="ECO:0000256" key="3">
    <source>
        <dbReference type="SAM" id="MobiDB-lite"/>
    </source>
</evidence>
<reference evidence="5 6" key="1">
    <citation type="submission" date="2024-03" db="EMBL/GenBank/DDBJ databases">
        <title>Actinomycetospora sp. OC33-EN07, a novel actinomycete isolated from wild orchid (Aerides multiflora).</title>
        <authorList>
            <person name="Suriyachadkun C."/>
        </authorList>
    </citation>
    <scope>NUCLEOTIDE SEQUENCE [LARGE SCALE GENOMIC DNA]</scope>
    <source>
        <strain evidence="5 6">OC33-EN07</strain>
    </source>
</reference>
<dbReference type="PROSITE" id="PS00893">
    <property type="entry name" value="NUDIX_BOX"/>
    <property type="match status" value="1"/>
</dbReference>
<dbReference type="CDD" id="cd03424">
    <property type="entry name" value="NUDIX_ADPRase_Nudt5_UGPPase_Nudt14"/>
    <property type="match status" value="1"/>
</dbReference>